<evidence type="ECO:0000259" key="1">
    <source>
        <dbReference type="PROSITE" id="PS51186"/>
    </source>
</evidence>
<proteinExistence type="predicted"/>
<dbReference type="AlphaFoldDB" id="A0AAT9G4P2"/>
<dbReference type="PROSITE" id="PS51186">
    <property type="entry name" value="GNAT"/>
    <property type="match status" value="1"/>
</dbReference>
<dbReference type="Pfam" id="PF00583">
    <property type="entry name" value="Acetyltransf_1"/>
    <property type="match status" value="1"/>
</dbReference>
<name>A0AAT9G4P2_9ENTR</name>
<dbReference type="Gene3D" id="3.40.630.30">
    <property type="match status" value="1"/>
</dbReference>
<dbReference type="InterPro" id="IPR000182">
    <property type="entry name" value="GNAT_dom"/>
</dbReference>
<sequence length="240" mass="27939">MSIKGELLNLTWESKFFKSKIAKLVFTSNANIIPINKFQQFDIVETSIDTNKLALLDTLINIGFKLVTTYITFSINIDKIYTDNNLFMNNTNLIFATTNDIKYLKNIAATIFTNTRFRTPWYSIKNQKKLYSTWIEKSIYGRFDNACLLIKNNKNEINGFVTIKRLSTQKTAKIGLLGTIPLFRGLKIGTQLIMTACHWCYINKVKKLYITTQINNIHAIRLYSNIKSQFENSFYWLYRG</sequence>
<protein>
    <submittedName>
        <fullName evidence="2">dTDP-4-amino-4,6-dideoxy-D-galactose acyltransferase</fullName>
    </submittedName>
</protein>
<reference evidence="2" key="1">
    <citation type="journal article" date="2023" name="Front. Microbiol.">
        <title>Genome analysis of Candidatus Aschnera chinzeii, the bacterial endosymbiont of the blood-sucking bat fly Penicillidia jenynsii (Insecta: Diptera: Nycteribiidae).</title>
        <authorList>
            <person name="Koga R."/>
            <person name="Moriyama M."/>
            <person name="Nozaki T."/>
            <person name="Fukatsu T."/>
        </authorList>
    </citation>
    <scope>NUCLEOTIDE SEQUENCE</scope>
    <source>
        <strain evidence="2">Kw-01</strain>
    </source>
</reference>
<keyword evidence="2" id="KW-0808">Transferase</keyword>
<organism evidence="2">
    <name type="scientific">Candidatus Aschnera chinzeii</name>
    <dbReference type="NCBI Taxonomy" id="1485666"/>
    <lineage>
        <taxon>Bacteria</taxon>
        <taxon>Pseudomonadati</taxon>
        <taxon>Pseudomonadota</taxon>
        <taxon>Gammaproteobacteria</taxon>
        <taxon>Enterobacterales</taxon>
        <taxon>Enterobacteriaceae</taxon>
        <taxon>Candidatus Aschnera</taxon>
    </lineage>
</organism>
<dbReference type="CDD" id="cd04301">
    <property type="entry name" value="NAT_SF"/>
    <property type="match status" value="1"/>
</dbReference>
<evidence type="ECO:0000313" key="2">
    <source>
        <dbReference type="EMBL" id="BET44701.1"/>
    </source>
</evidence>
<feature type="domain" description="N-acetyltransferase" evidence="1">
    <location>
        <begin position="91"/>
        <end position="240"/>
    </location>
</feature>
<dbReference type="GO" id="GO:0016747">
    <property type="term" value="F:acyltransferase activity, transferring groups other than amino-acyl groups"/>
    <property type="evidence" value="ECO:0007669"/>
    <property type="project" value="InterPro"/>
</dbReference>
<accession>A0AAT9G4P2</accession>
<reference evidence="2" key="2">
    <citation type="submission" date="2023-10" db="EMBL/GenBank/DDBJ databases">
        <authorList>
            <person name="Koga R."/>
            <person name="Fukatsu T."/>
        </authorList>
    </citation>
    <scope>NUCLEOTIDE SEQUENCE</scope>
    <source>
        <strain evidence="2">Kw-01</strain>
    </source>
</reference>
<dbReference type="InterPro" id="IPR016181">
    <property type="entry name" value="Acyl_CoA_acyltransferase"/>
</dbReference>
<dbReference type="EMBL" id="AP028961">
    <property type="protein sequence ID" value="BET44701.1"/>
    <property type="molecule type" value="Genomic_DNA"/>
</dbReference>
<gene>
    <name evidence="2" type="primary">rffC</name>
    <name evidence="2" type="ORF">ACHINZ_3730</name>
</gene>
<dbReference type="NCBIfam" id="NF008212">
    <property type="entry name" value="PRK10975.1"/>
    <property type="match status" value="1"/>
</dbReference>
<dbReference type="SUPFAM" id="SSF55729">
    <property type="entry name" value="Acyl-CoA N-acyltransferases (Nat)"/>
    <property type="match status" value="1"/>
</dbReference>
<keyword evidence="2" id="KW-0012">Acyltransferase</keyword>